<proteinExistence type="predicted"/>
<organism evidence="2 3">
    <name type="scientific">Desulfofundulus luciae</name>
    <dbReference type="NCBI Taxonomy" id="74702"/>
    <lineage>
        <taxon>Bacteria</taxon>
        <taxon>Bacillati</taxon>
        <taxon>Bacillota</taxon>
        <taxon>Clostridia</taxon>
        <taxon>Eubacteriales</taxon>
        <taxon>Peptococcaceae</taxon>
        <taxon>Desulfofundulus</taxon>
    </lineage>
</organism>
<dbReference type="Proteomes" id="UP001225644">
    <property type="component" value="Unassembled WGS sequence"/>
</dbReference>
<dbReference type="EMBL" id="JAUSUX010000045">
    <property type="protein sequence ID" value="MDQ0287817.1"/>
    <property type="molecule type" value="Genomic_DNA"/>
</dbReference>
<name>A0ABU0B524_9FIRM</name>
<evidence type="ECO:0000313" key="2">
    <source>
        <dbReference type="EMBL" id="MDQ0287817.1"/>
    </source>
</evidence>
<sequence>QLQIILVSEIVADCLVCENGQGLG</sequence>
<comment type="caution">
    <text evidence="2">The sequence shown here is derived from an EMBL/GenBank/DDBJ whole genome shotgun (WGS) entry which is preliminary data.</text>
</comment>
<keyword evidence="3" id="KW-1185">Reference proteome</keyword>
<evidence type="ECO:0000313" key="3">
    <source>
        <dbReference type="Proteomes" id="UP001225644"/>
    </source>
</evidence>
<reference evidence="2 3" key="1">
    <citation type="submission" date="2023-07" db="EMBL/GenBank/DDBJ databases">
        <title>Genomic Encyclopedia of Type Strains, Phase IV (KMG-IV): sequencing the most valuable type-strain genomes for metagenomic binning, comparative biology and taxonomic classification.</title>
        <authorList>
            <person name="Goeker M."/>
        </authorList>
    </citation>
    <scope>NUCLEOTIDE SEQUENCE [LARGE SCALE GENOMIC DNA]</scope>
    <source>
        <strain evidence="2 3">DSM 12396</strain>
    </source>
</reference>
<feature type="non-terminal residue" evidence="2">
    <location>
        <position position="1"/>
    </location>
</feature>
<accession>A0ABU0B524</accession>
<dbReference type="EMBL" id="JAUSUX010000038">
    <property type="protein sequence ID" value="MDQ0287736.1"/>
    <property type="molecule type" value="Genomic_DNA"/>
</dbReference>
<gene>
    <name evidence="1" type="ORF">J2Z49_002867</name>
    <name evidence="2" type="ORF">J2Z49_002950</name>
</gene>
<protein>
    <submittedName>
        <fullName evidence="2">Uncharacterized protein</fullName>
    </submittedName>
</protein>
<evidence type="ECO:0000313" key="1">
    <source>
        <dbReference type="EMBL" id="MDQ0287736.1"/>
    </source>
</evidence>